<comment type="caution">
    <text evidence="3">The sequence shown here is derived from an EMBL/GenBank/DDBJ whole genome shotgun (WGS) entry which is preliminary data.</text>
</comment>
<feature type="region of interest" description="Disordered" evidence="1">
    <location>
        <begin position="1"/>
        <end position="22"/>
    </location>
</feature>
<sequence>SRIAAGPVIPPKSQTTRNLDLDAQGIINGQPTYEHDLMNAYKDEEKPWKKP</sequence>
<dbReference type="EMBL" id="CAJOBJ010250573">
    <property type="protein sequence ID" value="CAF5093433.1"/>
    <property type="molecule type" value="Genomic_DNA"/>
</dbReference>
<organism evidence="3 4">
    <name type="scientific">Rotaria magnacalcarata</name>
    <dbReference type="NCBI Taxonomy" id="392030"/>
    <lineage>
        <taxon>Eukaryota</taxon>
        <taxon>Metazoa</taxon>
        <taxon>Spiralia</taxon>
        <taxon>Gnathifera</taxon>
        <taxon>Rotifera</taxon>
        <taxon>Eurotatoria</taxon>
        <taxon>Bdelloidea</taxon>
        <taxon>Philodinida</taxon>
        <taxon>Philodinidae</taxon>
        <taxon>Rotaria</taxon>
    </lineage>
</organism>
<proteinExistence type="predicted"/>
<reference evidence="3" key="1">
    <citation type="submission" date="2021-02" db="EMBL/GenBank/DDBJ databases">
        <authorList>
            <person name="Nowell W R."/>
        </authorList>
    </citation>
    <scope>NUCLEOTIDE SEQUENCE</scope>
</reference>
<feature type="non-terminal residue" evidence="3">
    <location>
        <position position="1"/>
    </location>
</feature>
<evidence type="ECO:0000313" key="4">
    <source>
        <dbReference type="Proteomes" id="UP000681720"/>
    </source>
</evidence>
<gene>
    <name evidence="2" type="ORF">BYL167_LOCUS52989</name>
    <name evidence="3" type="ORF">GIL414_LOCUS62343</name>
</gene>
<feature type="non-terminal residue" evidence="3">
    <location>
        <position position="51"/>
    </location>
</feature>
<dbReference type="AlphaFoldDB" id="A0A8S3EYV9"/>
<dbReference type="Proteomes" id="UP000681720">
    <property type="component" value="Unassembled WGS sequence"/>
</dbReference>
<accession>A0A8S3EYV9</accession>
<protein>
    <submittedName>
        <fullName evidence="3">Uncharacterized protein</fullName>
    </submittedName>
</protein>
<evidence type="ECO:0000313" key="3">
    <source>
        <dbReference type="EMBL" id="CAF5093433.1"/>
    </source>
</evidence>
<evidence type="ECO:0000313" key="2">
    <source>
        <dbReference type="EMBL" id="CAF4921983.1"/>
    </source>
</evidence>
<dbReference type="Proteomes" id="UP000681967">
    <property type="component" value="Unassembled WGS sequence"/>
</dbReference>
<name>A0A8S3EYV9_9BILA</name>
<dbReference type="EMBL" id="CAJOBH010174837">
    <property type="protein sequence ID" value="CAF4921983.1"/>
    <property type="molecule type" value="Genomic_DNA"/>
</dbReference>
<evidence type="ECO:0000256" key="1">
    <source>
        <dbReference type="SAM" id="MobiDB-lite"/>
    </source>
</evidence>